<dbReference type="Proteomes" id="UP000054928">
    <property type="component" value="Unassembled WGS sequence"/>
</dbReference>
<dbReference type="RefSeq" id="XP_024583536.1">
    <property type="nucleotide sequence ID" value="XM_024718104.1"/>
</dbReference>
<evidence type="ECO:0000313" key="1">
    <source>
        <dbReference type="EMBL" id="CEG47167.1"/>
    </source>
</evidence>
<keyword evidence="2" id="KW-1185">Reference proteome</keyword>
<dbReference type="AlphaFoldDB" id="A0A0P1AXI7"/>
<evidence type="ECO:0000313" key="2">
    <source>
        <dbReference type="Proteomes" id="UP000054928"/>
    </source>
</evidence>
<sequence length="62" mass="7111">MRQSSETAALMTHYREGAQLVVNDSTTDFYHDAIYVTRPRFQLLEQEIHKPDGASAQHTSIF</sequence>
<reference evidence="2" key="1">
    <citation type="submission" date="2014-09" db="EMBL/GenBank/DDBJ databases">
        <authorList>
            <person name="Sharma Rahul"/>
            <person name="Thines Marco"/>
        </authorList>
    </citation>
    <scope>NUCLEOTIDE SEQUENCE [LARGE SCALE GENOMIC DNA]</scope>
</reference>
<accession>A0A0P1AXI7</accession>
<organism evidence="1 2">
    <name type="scientific">Plasmopara halstedii</name>
    <name type="common">Downy mildew of sunflower</name>
    <dbReference type="NCBI Taxonomy" id="4781"/>
    <lineage>
        <taxon>Eukaryota</taxon>
        <taxon>Sar</taxon>
        <taxon>Stramenopiles</taxon>
        <taxon>Oomycota</taxon>
        <taxon>Peronosporomycetes</taxon>
        <taxon>Peronosporales</taxon>
        <taxon>Peronosporaceae</taxon>
        <taxon>Plasmopara</taxon>
    </lineage>
</organism>
<name>A0A0P1AXI7_PLAHL</name>
<dbReference type="GeneID" id="36398871"/>
<protein>
    <submittedName>
        <fullName evidence="1">Uncharacterized protein</fullName>
    </submittedName>
</protein>
<dbReference type="EMBL" id="CCYD01002371">
    <property type="protein sequence ID" value="CEG47167.1"/>
    <property type="molecule type" value="Genomic_DNA"/>
</dbReference>
<proteinExistence type="predicted"/>